<evidence type="ECO:0000313" key="2">
    <source>
        <dbReference type="Proteomes" id="UP001424441"/>
    </source>
</evidence>
<dbReference type="Proteomes" id="UP001424441">
    <property type="component" value="Unassembled WGS sequence"/>
</dbReference>
<sequence>MSTNRPFPIDATLTAISIGFRNPSHILIGRRVLPPLQVLSEEFKWNYYPLAQNFTLPETHVGRTSRPNQVEFEVEERTSATSDYGLDDAIPNSDITAAARARAEKRSSFDPRGAAVEGLTNLIELDREVRVAATMQNPNSYSDDRRIVLTGQNKFSDYANSDPYGVLDDALGKTLLYRPNRISMGGSVWSSIKRHPRMIKAVKGGMTEDGAITKQQFADLFEISVENVLIGEALLNTTRKGQKPSLSKVWGNSIQLTFIDTAKQSAKDYNPTFGYTAEYGSRISGSISDGDIGLEGGERIRVGERVKEVVCCKELGVLIQNPV</sequence>
<dbReference type="InterPro" id="IPR053738">
    <property type="entry name" value="Lambda_capsid_assembly"/>
</dbReference>
<proteinExistence type="predicted"/>
<gene>
    <name evidence="1" type="ORF">GCM10008943_14120</name>
</gene>
<accession>A0ABN1FXU3</accession>
<name>A0ABN1FXU3_9HYPH</name>
<dbReference type="EMBL" id="BAAADE010000002">
    <property type="protein sequence ID" value="GAA0600102.1"/>
    <property type="molecule type" value="Genomic_DNA"/>
</dbReference>
<organism evidence="1 2">
    <name type="scientific">Paenochrobactrum glaciei</name>
    <dbReference type="NCBI Taxonomy" id="486407"/>
    <lineage>
        <taxon>Bacteria</taxon>
        <taxon>Pseudomonadati</taxon>
        <taxon>Pseudomonadota</taxon>
        <taxon>Alphaproteobacteria</taxon>
        <taxon>Hyphomicrobiales</taxon>
        <taxon>Brucellaceae</taxon>
        <taxon>Paenochrobactrum</taxon>
    </lineage>
</organism>
<comment type="caution">
    <text evidence="1">The sequence shown here is derived from an EMBL/GenBank/DDBJ whole genome shotgun (WGS) entry which is preliminary data.</text>
</comment>
<evidence type="ECO:0000313" key="1">
    <source>
        <dbReference type="EMBL" id="GAA0600102.1"/>
    </source>
</evidence>
<keyword evidence="2" id="KW-1185">Reference proteome</keyword>
<dbReference type="Gene3D" id="3.90.1690.10">
    <property type="entry name" value="phage-related protein like domain"/>
    <property type="match status" value="1"/>
</dbReference>
<dbReference type="RefSeq" id="WP_343803683.1">
    <property type="nucleotide sequence ID" value="NZ_BAAADE010000002.1"/>
</dbReference>
<protein>
    <recommendedName>
        <fullName evidence="3">Capsid protein</fullName>
    </recommendedName>
</protein>
<reference evidence="1 2" key="1">
    <citation type="journal article" date="2019" name="Int. J. Syst. Evol. Microbiol.">
        <title>The Global Catalogue of Microorganisms (GCM) 10K type strain sequencing project: providing services to taxonomists for standard genome sequencing and annotation.</title>
        <authorList>
            <consortium name="The Broad Institute Genomics Platform"/>
            <consortium name="The Broad Institute Genome Sequencing Center for Infectious Disease"/>
            <person name="Wu L."/>
            <person name="Ma J."/>
        </authorList>
    </citation>
    <scope>NUCLEOTIDE SEQUENCE [LARGE SCALE GENOMIC DNA]</scope>
    <source>
        <strain evidence="1 2">JCM 15115</strain>
    </source>
</reference>
<evidence type="ECO:0008006" key="3">
    <source>
        <dbReference type="Google" id="ProtNLM"/>
    </source>
</evidence>